<gene>
    <name evidence="4" type="ORF">FHR24_002748</name>
</gene>
<protein>
    <recommendedName>
        <fullName evidence="6">Collagen-binding domain of a collagenase</fullName>
    </recommendedName>
</protein>
<proteinExistence type="predicted"/>
<evidence type="ECO:0008006" key="6">
    <source>
        <dbReference type="Google" id="ProtNLM"/>
    </source>
</evidence>
<dbReference type="Gene3D" id="3.20.20.80">
    <property type="entry name" value="Glycosidases"/>
    <property type="match status" value="1"/>
</dbReference>
<feature type="domain" description="DUF5060" evidence="3">
    <location>
        <begin position="28"/>
        <end position="108"/>
    </location>
</feature>
<dbReference type="Proteomes" id="UP000745859">
    <property type="component" value="Unassembled WGS sequence"/>
</dbReference>
<evidence type="ECO:0000313" key="4">
    <source>
        <dbReference type="EMBL" id="NIJ46264.1"/>
    </source>
</evidence>
<dbReference type="InterPro" id="IPR013783">
    <property type="entry name" value="Ig-like_fold"/>
</dbReference>
<name>A0ABX0UBQ7_9FLAO</name>
<dbReference type="EMBL" id="JAASQL010000005">
    <property type="protein sequence ID" value="NIJ46264.1"/>
    <property type="molecule type" value="Genomic_DNA"/>
</dbReference>
<evidence type="ECO:0000256" key="1">
    <source>
        <dbReference type="SAM" id="SignalP"/>
    </source>
</evidence>
<dbReference type="Gene3D" id="2.60.40.10">
    <property type="entry name" value="Immunoglobulins"/>
    <property type="match status" value="1"/>
</dbReference>
<dbReference type="RefSeq" id="WP_167190028.1">
    <property type="nucleotide sequence ID" value="NZ_JAASQL010000005.1"/>
</dbReference>
<evidence type="ECO:0000259" key="2">
    <source>
        <dbReference type="Pfam" id="PF12904"/>
    </source>
</evidence>
<keyword evidence="5" id="KW-1185">Reference proteome</keyword>
<accession>A0ABX0UBQ7</accession>
<evidence type="ECO:0000259" key="3">
    <source>
        <dbReference type="Pfam" id="PF16586"/>
    </source>
</evidence>
<comment type="caution">
    <text evidence="4">The sequence shown here is derived from an EMBL/GenBank/DDBJ whole genome shotgun (WGS) entry which is preliminary data.</text>
</comment>
<feature type="signal peptide" evidence="1">
    <location>
        <begin position="1"/>
        <end position="21"/>
    </location>
</feature>
<organism evidence="4 5">
    <name type="scientific">Wenyingzhuangia heitensis</name>
    <dbReference type="NCBI Taxonomy" id="1487859"/>
    <lineage>
        <taxon>Bacteria</taxon>
        <taxon>Pseudomonadati</taxon>
        <taxon>Bacteroidota</taxon>
        <taxon>Flavobacteriia</taxon>
        <taxon>Flavobacteriales</taxon>
        <taxon>Flavobacteriaceae</taxon>
        <taxon>Wenyingzhuangia</taxon>
    </lineage>
</organism>
<keyword evidence="1" id="KW-0732">Signal</keyword>
<evidence type="ECO:0000313" key="5">
    <source>
        <dbReference type="Proteomes" id="UP000745859"/>
    </source>
</evidence>
<dbReference type="InterPro" id="IPR024749">
    <property type="entry name" value="Collagen-bd_put"/>
</dbReference>
<dbReference type="Pfam" id="PF16586">
    <property type="entry name" value="DUF5060"/>
    <property type="match status" value="1"/>
</dbReference>
<sequence>MSFKTKLICLSFFSFAMIAKAQKITGELKTWHKVTLTFNGPNTSETAIPNPFSDYKLDVTFTKGKTSYTVPGYYAACDNPAEGCTSGNKWKVHFAPDSKGTWSYKVAFKTGKDVAVSNETNQQSAGFMDNTTGSFKVKSSDKSGRDFRAPNHGRLQYVGERYLRFSGTNPKKPNGKWFVKAGADSPENTFAYDDFDATPNRRFSRWNNKKGILASYKRTRKSWNAHQQDYNAKESAKYTWQNGKGTELLGVVNYLSSQGANAMSFLTFNAGGDDQNVFPHLMNISIEDYENLPNGKDKKMNYQERKTMWDHLQKDRFDVSKLGQWEKILEYADSKGLYLHFKTMENENCKFMDNNQNGRERKLYYRELIARFSHHLALNWNITEETVIPDNVVVSISKYINSIDPYHHNLVLHTFPGQQQQKYPQLLGNKSELTGASIQKDRHLIHKSVKTWIKESEEAGKKWVVANDEQGTAGQGIRIPLETTRHEVLWATLMAGGAGVEYYYGYTDNDGDIHNQDHRLRGDLYKEGSYAIHFFDNYFQKYMIDAVSNDELTEAKNDYVLANNGKAYAVYLPKGGSTKIELTTKKWKIQWYNPRNGEMLKKSKLSKNLVIKAPDNQNDWVALITK</sequence>
<reference evidence="4 5" key="1">
    <citation type="submission" date="2020-03" db="EMBL/GenBank/DDBJ databases">
        <title>Genomic Encyclopedia of Type Strains, Phase IV (KMG-IV): sequencing the most valuable type-strain genomes for metagenomic binning, comparative biology and taxonomic classification.</title>
        <authorList>
            <person name="Goeker M."/>
        </authorList>
    </citation>
    <scope>NUCLEOTIDE SEQUENCE [LARGE SCALE GENOMIC DNA]</scope>
    <source>
        <strain evidence="4 5">DSM 101599</strain>
    </source>
</reference>
<dbReference type="InterPro" id="IPR032260">
    <property type="entry name" value="DUF5060"/>
</dbReference>
<feature type="domain" description="Putative collagen-binding" evidence="2">
    <location>
        <begin position="554"/>
        <end position="623"/>
    </location>
</feature>
<feature type="chain" id="PRO_5046875684" description="Collagen-binding domain of a collagenase" evidence="1">
    <location>
        <begin position="22"/>
        <end position="626"/>
    </location>
</feature>
<dbReference type="Pfam" id="PF12904">
    <property type="entry name" value="Collagen_bind_2"/>
    <property type="match status" value="1"/>
</dbReference>